<feature type="transmembrane region" description="Helical" evidence="10">
    <location>
        <begin position="95"/>
        <end position="116"/>
    </location>
</feature>
<dbReference type="PANTHER" id="PTHR24228">
    <property type="entry name" value="B2 BRADYKININ RECEPTOR/ANGIOTENSIN II RECEPTOR"/>
    <property type="match status" value="1"/>
</dbReference>
<dbReference type="PANTHER" id="PTHR24228:SF59">
    <property type="entry name" value="NEUROPEPTIDE RECEPTOR 15"/>
    <property type="match status" value="1"/>
</dbReference>
<dbReference type="InterPro" id="IPR017452">
    <property type="entry name" value="GPCR_Rhodpsn_7TM"/>
</dbReference>
<feature type="transmembrane region" description="Helical" evidence="10">
    <location>
        <begin position="25"/>
        <end position="46"/>
    </location>
</feature>
<evidence type="ECO:0000313" key="13">
    <source>
        <dbReference type="Proteomes" id="UP001159405"/>
    </source>
</evidence>
<evidence type="ECO:0000256" key="3">
    <source>
        <dbReference type="ARBA" id="ARBA00022692"/>
    </source>
</evidence>
<keyword evidence="7 9" id="KW-0675">Receptor</keyword>
<evidence type="ECO:0000256" key="6">
    <source>
        <dbReference type="ARBA" id="ARBA00023136"/>
    </source>
</evidence>
<evidence type="ECO:0000256" key="1">
    <source>
        <dbReference type="ARBA" id="ARBA00004651"/>
    </source>
</evidence>
<feature type="transmembrane region" description="Helical" evidence="10">
    <location>
        <begin position="236"/>
        <end position="257"/>
    </location>
</feature>
<evidence type="ECO:0000256" key="4">
    <source>
        <dbReference type="ARBA" id="ARBA00022989"/>
    </source>
</evidence>
<accession>A0ABN8NPV7</accession>
<evidence type="ECO:0000256" key="7">
    <source>
        <dbReference type="ARBA" id="ARBA00023170"/>
    </source>
</evidence>
<dbReference type="PROSITE" id="PS00237">
    <property type="entry name" value="G_PROTEIN_RECEP_F1_1"/>
    <property type="match status" value="1"/>
</dbReference>
<dbReference type="SUPFAM" id="SSF81321">
    <property type="entry name" value="Family A G protein-coupled receptor-like"/>
    <property type="match status" value="1"/>
</dbReference>
<evidence type="ECO:0000256" key="9">
    <source>
        <dbReference type="RuleBase" id="RU000688"/>
    </source>
</evidence>
<feature type="non-terminal residue" evidence="12">
    <location>
        <position position="343"/>
    </location>
</feature>
<dbReference type="Proteomes" id="UP001159405">
    <property type="component" value="Unassembled WGS sequence"/>
</dbReference>
<feature type="transmembrane region" description="Helical" evidence="10">
    <location>
        <begin position="137"/>
        <end position="158"/>
    </location>
</feature>
<dbReference type="InterPro" id="IPR000276">
    <property type="entry name" value="GPCR_Rhodpsn"/>
</dbReference>
<keyword evidence="4 10" id="KW-1133">Transmembrane helix</keyword>
<dbReference type="PRINTS" id="PR00237">
    <property type="entry name" value="GPCRRHODOPSN"/>
</dbReference>
<sequence>MSEGFPKLSDELSNREKALVVVETFLYSLIILVSIIGNSSVLQAIYRNSQLRTIPNYFIAALAVSDILLPLVTSPQTIAVIAVGRWPFNHNVCQAQGYFVIIFACTSLLILTLTAINRFYRIVRTKHYRRIFTKGKTVTMIGLCFILACLEPIPYFSFEKRYVFHPGKMFCFQTTEITIPNLLVYLYVGVPGVTLSICYFCVFKKLRLHRQTVQNNIQSASLSTMATQRDIKITKILFITVIAFLACWTPILIIDFVDTFQGDVTFPREIYYYNFILIGSGLDYGRHFESAAMNGTCFQDQIGFIIFSILPEFVPLLMDKDLLHNIFVSLRGIKQEIYAKSFQ</sequence>
<evidence type="ECO:0000256" key="5">
    <source>
        <dbReference type="ARBA" id="ARBA00023040"/>
    </source>
</evidence>
<proteinExistence type="inferred from homology"/>
<keyword evidence="8 9" id="KW-0807">Transducer</keyword>
<keyword evidence="3 9" id="KW-0812">Transmembrane</keyword>
<reference evidence="12 13" key="1">
    <citation type="submission" date="2022-05" db="EMBL/GenBank/DDBJ databases">
        <authorList>
            <consortium name="Genoscope - CEA"/>
            <person name="William W."/>
        </authorList>
    </citation>
    <scope>NUCLEOTIDE SEQUENCE [LARGE SCALE GENOMIC DNA]</scope>
</reference>
<keyword evidence="13" id="KW-1185">Reference proteome</keyword>
<dbReference type="EMBL" id="CALNXK010000031">
    <property type="protein sequence ID" value="CAH3117714.1"/>
    <property type="molecule type" value="Genomic_DNA"/>
</dbReference>
<evidence type="ECO:0000256" key="8">
    <source>
        <dbReference type="ARBA" id="ARBA00023224"/>
    </source>
</evidence>
<feature type="domain" description="G-protein coupled receptors family 1 profile" evidence="11">
    <location>
        <begin position="37"/>
        <end position="260"/>
    </location>
</feature>
<evidence type="ECO:0000313" key="12">
    <source>
        <dbReference type="EMBL" id="CAH3117714.1"/>
    </source>
</evidence>
<keyword evidence="6 10" id="KW-0472">Membrane</keyword>
<evidence type="ECO:0000256" key="2">
    <source>
        <dbReference type="ARBA" id="ARBA00022475"/>
    </source>
</evidence>
<dbReference type="PROSITE" id="PS50262">
    <property type="entry name" value="G_PROTEIN_RECEP_F1_2"/>
    <property type="match status" value="1"/>
</dbReference>
<evidence type="ECO:0000256" key="10">
    <source>
        <dbReference type="SAM" id="Phobius"/>
    </source>
</evidence>
<comment type="subcellular location">
    <subcellularLocation>
        <location evidence="1">Cell membrane</location>
        <topology evidence="1">Multi-pass membrane protein</topology>
    </subcellularLocation>
</comment>
<keyword evidence="5 9" id="KW-0297">G-protein coupled receptor</keyword>
<feature type="transmembrane region" description="Helical" evidence="10">
    <location>
        <begin position="58"/>
        <end position="83"/>
    </location>
</feature>
<dbReference type="CDD" id="cd00637">
    <property type="entry name" value="7tm_classA_rhodopsin-like"/>
    <property type="match status" value="1"/>
</dbReference>
<evidence type="ECO:0000259" key="11">
    <source>
        <dbReference type="PROSITE" id="PS50262"/>
    </source>
</evidence>
<gene>
    <name evidence="12" type="ORF">PLOB_00026048</name>
</gene>
<dbReference type="Gene3D" id="1.20.1070.10">
    <property type="entry name" value="Rhodopsin 7-helix transmembrane proteins"/>
    <property type="match status" value="1"/>
</dbReference>
<keyword evidence="2" id="KW-1003">Cell membrane</keyword>
<comment type="similarity">
    <text evidence="9">Belongs to the G-protein coupled receptor 1 family.</text>
</comment>
<name>A0ABN8NPV7_9CNID</name>
<comment type="caution">
    <text evidence="12">The sequence shown here is derived from an EMBL/GenBank/DDBJ whole genome shotgun (WGS) entry which is preliminary data.</text>
</comment>
<organism evidence="12 13">
    <name type="scientific">Porites lobata</name>
    <dbReference type="NCBI Taxonomy" id="104759"/>
    <lineage>
        <taxon>Eukaryota</taxon>
        <taxon>Metazoa</taxon>
        <taxon>Cnidaria</taxon>
        <taxon>Anthozoa</taxon>
        <taxon>Hexacorallia</taxon>
        <taxon>Scleractinia</taxon>
        <taxon>Fungiina</taxon>
        <taxon>Poritidae</taxon>
        <taxon>Porites</taxon>
    </lineage>
</organism>
<protein>
    <recommendedName>
        <fullName evidence="11">G-protein coupled receptors family 1 profile domain-containing protein</fullName>
    </recommendedName>
</protein>
<dbReference type="Pfam" id="PF00001">
    <property type="entry name" value="7tm_1"/>
    <property type="match status" value="1"/>
</dbReference>
<feature type="transmembrane region" description="Helical" evidence="10">
    <location>
        <begin position="182"/>
        <end position="202"/>
    </location>
</feature>